<protein>
    <recommendedName>
        <fullName evidence="4">RRM domain-containing protein</fullName>
    </recommendedName>
</protein>
<dbReference type="EMBL" id="CM007385">
    <property type="protein sequence ID" value="ONK67791.1"/>
    <property type="molecule type" value="Genomic_DNA"/>
</dbReference>
<keyword evidence="2" id="KW-0539">Nucleus</keyword>
<keyword evidence="6" id="KW-1185">Reference proteome</keyword>
<dbReference type="GO" id="GO:0003729">
    <property type="term" value="F:mRNA binding"/>
    <property type="evidence" value="ECO:0007669"/>
    <property type="project" value="TreeGrafter"/>
</dbReference>
<name>A0A5P1ETC7_ASPOF</name>
<dbReference type="GO" id="GO:0005685">
    <property type="term" value="C:U1 snRNP"/>
    <property type="evidence" value="ECO:0007669"/>
    <property type="project" value="TreeGrafter"/>
</dbReference>
<gene>
    <name evidence="5" type="ORF">A4U43_C05F3810</name>
</gene>
<dbReference type="OrthoDB" id="439808at2759"/>
<dbReference type="GO" id="GO:0000398">
    <property type="term" value="P:mRNA splicing, via spliceosome"/>
    <property type="evidence" value="ECO:0007669"/>
    <property type="project" value="TreeGrafter"/>
</dbReference>
<evidence type="ECO:0000313" key="6">
    <source>
        <dbReference type="Proteomes" id="UP000243459"/>
    </source>
</evidence>
<dbReference type="Pfam" id="PF00076">
    <property type="entry name" value="RRM_1"/>
    <property type="match status" value="1"/>
</dbReference>
<proteinExistence type="predicted"/>
<dbReference type="InterPro" id="IPR051183">
    <property type="entry name" value="U1_U11-U12_snRNP_70-35kDa"/>
</dbReference>
<dbReference type="GO" id="GO:0071011">
    <property type="term" value="C:precatalytic spliceosome"/>
    <property type="evidence" value="ECO:0007669"/>
    <property type="project" value="TreeGrafter"/>
</dbReference>
<dbReference type="Gene3D" id="3.30.70.330">
    <property type="match status" value="1"/>
</dbReference>
<dbReference type="SMART" id="SM00360">
    <property type="entry name" value="RRM"/>
    <property type="match status" value="1"/>
</dbReference>
<dbReference type="GO" id="GO:0030619">
    <property type="term" value="F:U1 snRNA binding"/>
    <property type="evidence" value="ECO:0007669"/>
    <property type="project" value="TreeGrafter"/>
</dbReference>
<accession>A0A5P1ETC7</accession>
<dbReference type="InterPro" id="IPR000504">
    <property type="entry name" value="RRM_dom"/>
</dbReference>
<dbReference type="AlphaFoldDB" id="A0A5P1ETC7"/>
<dbReference type="PROSITE" id="PS50102">
    <property type="entry name" value="RRM"/>
    <property type="match status" value="1"/>
</dbReference>
<dbReference type="Gramene" id="ONK67791">
    <property type="protein sequence ID" value="ONK67791"/>
    <property type="gene ID" value="A4U43_C05F3810"/>
</dbReference>
<dbReference type="OMA" id="KAMNGRM"/>
<feature type="domain" description="RRM" evidence="4">
    <location>
        <begin position="28"/>
        <end position="106"/>
    </location>
</feature>
<dbReference type="PANTHER" id="PTHR13952">
    <property type="entry name" value="U1 SMALL NUCLEAR RIBONUCLEOPROTEIN 70 KD"/>
    <property type="match status" value="1"/>
</dbReference>
<evidence type="ECO:0000313" key="5">
    <source>
        <dbReference type="EMBL" id="ONK67791.1"/>
    </source>
</evidence>
<dbReference type="GO" id="GO:0071004">
    <property type="term" value="C:U2-type prespliceosome"/>
    <property type="evidence" value="ECO:0007669"/>
    <property type="project" value="TreeGrafter"/>
</dbReference>
<organism evidence="5 6">
    <name type="scientific">Asparagus officinalis</name>
    <name type="common">Garden asparagus</name>
    <dbReference type="NCBI Taxonomy" id="4686"/>
    <lineage>
        <taxon>Eukaryota</taxon>
        <taxon>Viridiplantae</taxon>
        <taxon>Streptophyta</taxon>
        <taxon>Embryophyta</taxon>
        <taxon>Tracheophyta</taxon>
        <taxon>Spermatophyta</taxon>
        <taxon>Magnoliopsida</taxon>
        <taxon>Liliopsida</taxon>
        <taxon>Asparagales</taxon>
        <taxon>Asparagaceae</taxon>
        <taxon>Asparagoideae</taxon>
        <taxon>Asparagus</taxon>
    </lineage>
</organism>
<dbReference type="Proteomes" id="UP000243459">
    <property type="component" value="Chromosome 5"/>
</dbReference>
<dbReference type="SUPFAM" id="SSF54928">
    <property type="entry name" value="RNA-binding domain, RBD"/>
    <property type="match status" value="1"/>
</dbReference>
<evidence type="ECO:0000256" key="2">
    <source>
        <dbReference type="ARBA" id="ARBA00023242"/>
    </source>
</evidence>
<evidence type="ECO:0000256" key="1">
    <source>
        <dbReference type="ARBA" id="ARBA00004123"/>
    </source>
</evidence>
<keyword evidence="3" id="KW-0694">RNA-binding</keyword>
<evidence type="ECO:0000259" key="4">
    <source>
        <dbReference type="PROSITE" id="PS50102"/>
    </source>
</evidence>
<reference evidence="6" key="1">
    <citation type="journal article" date="2017" name="Nat. Commun.">
        <title>The asparagus genome sheds light on the origin and evolution of a young Y chromosome.</title>
        <authorList>
            <person name="Harkess A."/>
            <person name="Zhou J."/>
            <person name="Xu C."/>
            <person name="Bowers J.E."/>
            <person name="Van der Hulst R."/>
            <person name="Ayyampalayam S."/>
            <person name="Mercati F."/>
            <person name="Riccardi P."/>
            <person name="McKain M.R."/>
            <person name="Kakrana A."/>
            <person name="Tang H."/>
            <person name="Ray J."/>
            <person name="Groenendijk J."/>
            <person name="Arikit S."/>
            <person name="Mathioni S.M."/>
            <person name="Nakano M."/>
            <person name="Shan H."/>
            <person name="Telgmann-Rauber A."/>
            <person name="Kanno A."/>
            <person name="Yue Z."/>
            <person name="Chen H."/>
            <person name="Li W."/>
            <person name="Chen Y."/>
            <person name="Xu X."/>
            <person name="Zhang Y."/>
            <person name="Luo S."/>
            <person name="Chen H."/>
            <person name="Gao J."/>
            <person name="Mao Z."/>
            <person name="Pires J.C."/>
            <person name="Luo M."/>
            <person name="Kudrna D."/>
            <person name="Wing R.A."/>
            <person name="Meyers B.C."/>
            <person name="Yi K."/>
            <person name="Kong H."/>
            <person name="Lavrijsen P."/>
            <person name="Sunseri F."/>
            <person name="Falavigna A."/>
            <person name="Ye Y."/>
            <person name="Leebens-Mack J.H."/>
            <person name="Chen G."/>
        </authorList>
    </citation>
    <scope>NUCLEOTIDE SEQUENCE [LARGE SCALE GENOMIC DNA]</scope>
    <source>
        <strain evidence="6">cv. DH0086</strain>
    </source>
</reference>
<evidence type="ECO:0000256" key="3">
    <source>
        <dbReference type="PROSITE-ProRule" id="PRU00176"/>
    </source>
</evidence>
<dbReference type="InterPro" id="IPR012677">
    <property type="entry name" value="Nucleotide-bd_a/b_plait_sf"/>
</dbReference>
<sequence>MWINPLIKRLAPFPPTASQILQKRNFNSEIFISRLSFYTTEQDLKRLFSRFGSIKQVRLIRDGKTQRVKGFAFIDYSSEDEARKAVKVMDGRILDGRLIFVEIADPRSAENIP</sequence>
<dbReference type="PANTHER" id="PTHR13952:SF21">
    <property type="entry name" value="POLYNUCLEOTIDE ADENYLYLTRANSFERASE DOMAIN_RNA RECOGNITION MOTIF PROTEIN-RELATED"/>
    <property type="match status" value="1"/>
</dbReference>
<comment type="subcellular location">
    <subcellularLocation>
        <location evidence="1">Nucleus</location>
    </subcellularLocation>
</comment>
<dbReference type="InterPro" id="IPR035979">
    <property type="entry name" value="RBD_domain_sf"/>
</dbReference>